<feature type="non-terminal residue" evidence="1">
    <location>
        <position position="57"/>
    </location>
</feature>
<keyword evidence="2" id="KW-1185">Reference proteome</keyword>
<comment type="caution">
    <text evidence="1">The sequence shown here is derived from an EMBL/GenBank/DDBJ whole genome shotgun (WGS) entry which is preliminary data.</text>
</comment>
<dbReference type="OrthoDB" id="79687at2759"/>
<protein>
    <submittedName>
        <fullName evidence="1">Uncharacterized protein</fullName>
    </submittedName>
</protein>
<sequence>LKSSTGSASAINGGVSSSSLLEANPIVHEFQIGAIIGTSGPELSWRMFEAHRKADNK</sequence>
<gene>
    <name evidence="1" type="ORF">B4U79_05553</name>
</gene>
<reference evidence="1 2" key="1">
    <citation type="journal article" date="2018" name="Gigascience">
        <title>Genomes of trombidid mites reveal novel predicted allergens and laterally-transferred genes associated with secondary metabolism.</title>
        <authorList>
            <person name="Dong X."/>
            <person name="Chaisiri K."/>
            <person name="Xia D."/>
            <person name="Armstrong S.D."/>
            <person name="Fang Y."/>
            <person name="Donnelly M.J."/>
            <person name="Kadowaki T."/>
            <person name="McGarry J.W."/>
            <person name="Darby A.C."/>
            <person name="Makepeace B.L."/>
        </authorList>
    </citation>
    <scope>NUCLEOTIDE SEQUENCE [LARGE SCALE GENOMIC DNA]</scope>
    <source>
        <strain evidence="1">UoL-WK</strain>
    </source>
</reference>
<dbReference type="EMBL" id="NCKU01007819">
    <property type="protein sequence ID" value="RWS02361.1"/>
    <property type="molecule type" value="Genomic_DNA"/>
</dbReference>
<proteinExistence type="predicted"/>
<dbReference type="Proteomes" id="UP000285301">
    <property type="component" value="Unassembled WGS sequence"/>
</dbReference>
<evidence type="ECO:0000313" key="2">
    <source>
        <dbReference type="Proteomes" id="UP000285301"/>
    </source>
</evidence>
<accession>A0A443QH62</accession>
<evidence type="ECO:0000313" key="1">
    <source>
        <dbReference type="EMBL" id="RWS02361.1"/>
    </source>
</evidence>
<organism evidence="1 2">
    <name type="scientific">Dinothrombium tinctorium</name>
    <dbReference type="NCBI Taxonomy" id="1965070"/>
    <lineage>
        <taxon>Eukaryota</taxon>
        <taxon>Metazoa</taxon>
        <taxon>Ecdysozoa</taxon>
        <taxon>Arthropoda</taxon>
        <taxon>Chelicerata</taxon>
        <taxon>Arachnida</taxon>
        <taxon>Acari</taxon>
        <taxon>Acariformes</taxon>
        <taxon>Trombidiformes</taxon>
        <taxon>Prostigmata</taxon>
        <taxon>Anystina</taxon>
        <taxon>Parasitengona</taxon>
        <taxon>Trombidioidea</taxon>
        <taxon>Trombidiidae</taxon>
        <taxon>Dinothrombium</taxon>
    </lineage>
</organism>
<feature type="non-terminal residue" evidence="1">
    <location>
        <position position="1"/>
    </location>
</feature>
<dbReference type="AlphaFoldDB" id="A0A443QH62"/>
<name>A0A443QH62_9ACAR</name>